<gene>
    <name evidence="2" type="ORF">PZA18_23565</name>
</gene>
<sequence>SVDQHPGQGQPRRDRLPEGLRLSPPRLTDFELIEYWKGNTMNRIAQLAAQLTLAAVMIAPAFGATPQTKDGVTTIHLTEYNGYFAAEETLTDLKPGDYDFVVTNKAGKFVGFNVQDQKSHELLGGFGLNPEETKTVRVKIGEDGFRYRCPINITPWYDVDVTRSTAASPSSMARDR</sequence>
<dbReference type="RefSeq" id="WP_284103342.1">
    <property type="nucleotide sequence ID" value="NZ_JARRAF010000092.1"/>
</dbReference>
<evidence type="ECO:0000313" key="2">
    <source>
        <dbReference type="EMBL" id="MDK2127022.1"/>
    </source>
</evidence>
<accession>A0ABT7E3X4</accession>
<dbReference type="EMBL" id="JARRAF010000092">
    <property type="protein sequence ID" value="MDK2127022.1"/>
    <property type="molecule type" value="Genomic_DNA"/>
</dbReference>
<name>A0ABT7E3X4_9NEIS</name>
<evidence type="ECO:0000256" key="1">
    <source>
        <dbReference type="SAM" id="MobiDB-lite"/>
    </source>
</evidence>
<reference evidence="2" key="1">
    <citation type="submission" date="2023-03" db="EMBL/GenBank/DDBJ databases">
        <title>Chitinimonas shenzhenensis gen. nov., sp. nov., a novel member of family Burkholderiaceae isolated from activated sludge collected in Shen Zhen, China.</title>
        <authorList>
            <person name="Wang X."/>
        </authorList>
    </citation>
    <scope>NUCLEOTIDE SEQUENCE</scope>
    <source>
        <strain evidence="2">DQS-5</strain>
    </source>
</reference>
<keyword evidence="3" id="KW-1185">Reference proteome</keyword>
<protein>
    <recommendedName>
        <fullName evidence="4">EfeO-type cupredoxin-like domain-containing protein</fullName>
    </recommendedName>
</protein>
<organism evidence="2 3">
    <name type="scientific">Parachitinimonas caeni</name>
    <dbReference type="NCBI Taxonomy" id="3031301"/>
    <lineage>
        <taxon>Bacteria</taxon>
        <taxon>Pseudomonadati</taxon>
        <taxon>Pseudomonadota</taxon>
        <taxon>Betaproteobacteria</taxon>
        <taxon>Neisseriales</taxon>
        <taxon>Chitinibacteraceae</taxon>
        <taxon>Parachitinimonas</taxon>
    </lineage>
</organism>
<comment type="caution">
    <text evidence="2">The sequence shown here is derived from an EMBL/GenBank/DDBJ whole genome shotgun (WGS) entry which is preliminary data.</text>
</comment>
<proteinExistence type="predicted"/>
<dbReference type="Proteomes" id="UP001172778">
    <property type="component" value="Unassembled WGS sequence"/>
</dbReference>
<evidence type="ECO:0000313" key="3">
    <source>
        <dbReference type="Proteomes" id="UP001172778"/>
    </source>
</evidence>
<feature type="non-terminal residue" evidence="2">
    <location>
        <position position="1"/>
    </location>
</feature>
<evidence type="ECO:0008006" key="4">
    <source>
        <dbReference type="Google" id="ProtNLM"/>
    </source>
</evidence>
<feature type="region of interest" description="Disordered" evidence="1">
    <location>
        <begin position="1"/>
        <end position="22"/>
    </location>
</feature>